<reference evidence="1 2" key="2">
    <citation type="journal article" date="2022" name="Mol. Ecol. Resour.">
        <title>The genomes of chicory, endive, great burdock and yacon provide insights into Asteraceae paleo-polyploidization history and plant inulin production.</title>
        <authorList>
            <person name="Fan W."/>
            <person name="Wang S."/>
            <person name="Wang H."/>
            <person name="Wang A."/>
            <person name="Jiang F."/>
            <person name="Liu H."/>
            <person name="Zhao H."/>
            <person name="Xu D."/>
            <person name="Zhang Y."/>
        </authorList>
    </citation>
    <scope>NUCLEOTIDE SEQUENCE [LARGE SCALE GENOMIC DNA]</scope>
    <source>
        <strain evidence="2">cv. Niubang</strain>
    </source>
</reference>
<protein>
    <submittedName>
        <fullName evidence="1">Uncharacterized protein</fullName>
    </submittedName>
</protein>
<proteinExistence type="predicted"/>
<evidence type="ECO:0000313" key="1">
    <source>
        <dbReference type="EMBL" id="KAI3746378.1"/>
    </source>
</evidence>
<name>A0ACB9DI85_ARCLA</name>
<comment type="caution">
    <text evidence="1">The sequence shown here is derived from an EMBL/GenBank/DDBJ whole genome shotgun (WGS) entry which is preliminary data.</text>
</comment>
<dbReference type="EMBL" id="CM042049">
    <property type="protein sequence ID" value="KAI3746378.1"/>
    <property type="molecule type" value="Genomic_DNA"/>
</dbReference>
<dbReference type="Proteomes" id="UP001055879">
    <property type="component" value="Linkage Group LG03"/>
</dbReference>
<reference evidence="2" key="1">
    <citation type="journal article" date="2022" name="Mol. Ecol. Resour.">
        <title>The genomes of chicory, endive, great burdock and yacon provide insights into Asteraceae palaeo-polyploidization history and plant inulin production.</title>
        <authorList>
            <person name="Fan W."/>
            <person name="Wang S."/>
            <person name="Wang H."/>
            <person name="Wang A."/>
            <person name="Jiang F."/>
            <person name="Liu H."/>
            <person name="Zhao H."/>
            <person name="Xu D."/>
            <person name="Zhang Y."/>
        </authorList>
    </citation>
    <scope>NUCLEOTIDE SEQUENCE [LARGE SCALE GENOMIC DNA]</scope>
    <source>
        <strain evidence="2">cv. Niubang</strain>
    </source>
</reference>
<gene>
    <name evidence="1" type="ORF">L6452_08809</name>
</gene>
<evidence type="ECO:0000313" key="2">
    <source>
        <dbReference type="Proteomes" id="UP001055879"/>
    </source>
</evidence>
<keyword evidence="2" id="KW-1185">Reference proteome</keyword>
<organism evidence="1 2">
    <name type="scientific">Arctium lappa</name>
    <name type="common">Greater burdock</name>
    <name type="synonym">Lappa major</name>
    <dbReference type="NCBI Taxonomy" id="4217"/>
    <lineage>
        <taxon>Eukaryota</taxon>
        <taxon>Viridiplantae</taxon>
        <taxon>Streptophyta</taxon>
        <taxon>Embryophyta</taxon>
        <taxon>Tracheophyta</taxon>
        <taxon>Spermatophyta</taxon>
        <taxon>Magnoliopsida</taxon>
        <taxon>eudicotyledons</taxon>
        <taxon>Gunneridae</taxon>
        <taxon>Pentapetalae</taxon>
        <taxon>asterids</taxon>
        <taxon>campanulids</taxon>
        <taxon>Asterales</taxon>
        <taxon>Asteraceae</taxon>
        <taxon>Carduoideae</taxon>
        <taxon>Cardueae</taxon>
        <taxon>Arctiinae</taxon>
        <taxon>Arctium</taxon>
    </lineage>
</organism>
<accession>A0ACB9DI85</accession>
<sequence length="87" mass="10128">MTGLRASLPLGAPLMDQYGPEKWSRAHFPGMRYNIMTSISAESVNALSRFARRLPIVGLMDYFRCFQQEWYSIRRRNGEEMVNRVTP</sequence>